<name>A0A2P5DR12_PARAD</name>
<keyword evidence="7" id="KW-1185">Reference proteome</keyword>
<evidence type="ECO:0000256" key="1">
    <source>
        <dbReference type="ARBA" id="ARBA00022679"/>
    </source>
</evidence>
<dbReference type="InterPro" id="IPR052059">
    <property type="entry name" value="CR_Ser/Thr_kinase"/>
</dbReference>
<dbReference type="OrthoDB" id="1918485at2759"/>
<evidence type="ECO:0000256" key="3">
    <source>
        <dbReference type="ARBA" id="ARBA00022777"/>
    </source>
</evidence>
<dbReference type="InterPro" id="IPR011009">
    <property type="entry name" value="Kinase-like_dom_sf"/>
</dbReference>
<dbReference type="AlphaFoldDB" id="A0A2P5DR12"/>
<protein>
    <submittedName>
        <fullName evidence="6">Tyrosine-protein kinase</fullName>
    </submittedName>
</protein>
<evidence type="ECO:0000256" key="4">
    <source>
        <dbReference type="ARBA" id="ARBA00022840"/>
    </source>
</evidence>
<evidence type="ECO:0000313" key="7">
    <source>
        <dbReference type="Proteomes" id="UP000237105"/>
    </source>
</evidence>
<keyword evidence="1" id="KW-0808">Transferase</keyword>
<sequence>MKGLAFLHGVCGSKIIHRDIRTSNILLIDNLIPKIADFRLARSISGDRTHLSKGIAGT</sequence>
<keyword evidence="2" id="KW-0547">Nucleotide-binding</keyword>
<dbReference type="InterPro" id="IPR008266">
    <property type="entry name" value="Tyr_kinase_AS"/>
</dbReference>
<evidence type="ECO:0000259" key="5">
    <source>
        <dbReference type="PROSITE" id="PS50011"/>
    </source>
</evidence>
<dbReference type="Proteomes" id="UP000237105">
    <property type="component" value="Unassembled WGS sequence"/>
</dbReference>
<dbReference type="PROSITE" id="PS00109">
    <property type="entry name" value="PROTEIN_KINASE_TYR"/>
    <property type="match status" value="1"/>
</dbReference>
<dbReference type="InterPro" id="IPR000719">
    <property type="entry name" value="Prot_kinase_dom"/>
</dbReference>
<dbReference type="Pfam" id="PF00069">
    <property type="entry name" value="Pkinase"/>
    <property type="match status" value="1"/>
</dbReference>
<dbReference type="PROSITE" id="PS50011">
    <property type="entry name" value="PROTEIN_KINASE_DOM"/>
    <property type="match status" value="1"/>
</dbReference>
<feature type="non-terminal residue" evidence="6">
    <location>
        <position position="58"/>
    </location>
</feature>
<dbReference type="EMBL" id="JXTB01000022">
    <property type="protein sequence ID" value="PON75735.1"/>
    <property type="molecule type" value="Genomic_DNA"/>
</dbReference>
<dbReference type="GO" id="GO:0004672">
    <property type="term" value="F:protein kinase activity"/>
    <property type="evidence" value="ECO:0007669"/>
    <property type="project" value="InterPro"/>
</dbReference>
<reference evidence="7" key="1">
    <citation type="submission" date="2016-06" db="EMBL/GenBank/DDBJ databases">
        <title>Parallel loss of symbiosis genes in relatives of nitrogen-fixing non-legume Parasponia.</title>
        <authorList>
            <person name="Van Velzen R."/>
            <person name="Holmer R."/>
            <person name="Bu F."/>
            <person name="Rutten L."/>
            <person name="Van Zeijl A."/>
            <person name="Liu W."/>
            <person name="Santuari L."/>
            <person name="Cao Q."/>
            <person name="Sharma T."/>
            <person name="Shen D."/>
            <person name="Roswanjaya Y."/>
            <person name="Wardhani T."/>
            <person name="Kalhor M.S."/>
            <person name="Jansen J."/>
            <person name="Van den Hoogen J."/>
            <person name="Gungor B."/>
            <person name="Hartog M."/>
            <person name="Hontelez J."/>
            <person name="Verver J."/>
            <person name="Yang W.-C."/>
            <person name="Schijlen E."/>
            <person name="Repin R."/>
            <person name="Schilthuizen M."/>
            <person name="Schranz E."/>
            <person name="Heidstra R."/>
            <person name="Miyata K."/>
            <person name="Fedorova E."/>
            <person name="Kohlen W."/>
            <person name="Bisseling T."/>
            <person name="Smit S."/>
            <person name="Geurts R."/>
        </authorList>
    </citation>
    <scope>NUCLEOTIDE SEQUENCE [LARGE SCALE GENOMIC DNA]</scope>
    <source>
        <strain evidence="7">cv. WU1-14</strain>
    </source>
</reference>
<dbReference type="PANTHER" id="PTHR47973">
    <property type="entry name" value="CYSTEINE-RICH RECEPTOR-LIKE PROTEIN KINASE 3"/>
    <property type="match status" value="1"/>
</dbReference>
<feature type="domain" description="Protein kinase" evidence="5">
    <location>
        <begin position="1"/>
        <end position="58"/>
    </location>
</feature>
<evidence type="ECO:0000313" key="6">
    <source>
        <dbReference type="EMBL" id="PON75735.1"/>
    </source>
</evidence>
<comment type="caution">
    <text evidence="6">The sequence shown here is derived from an EMBL/GenBank/DDBJ whole genome shotgun (WGS) entry which is preliminary data.</text>
</comment>
<accession>A0A2P5DR12</accession>
<dbReference type="SUPFAM" id="SSF56112">
    <property type="entry name" value="Protein kinase-like (PK-like)"/>
    <property type="match status" value="1"/>
</dbReference>
<organism evidence="6 7">
    <name type="scientific">Parasponia andersonii</name>
    <name type="common">Sponia andersonii</name>
    <dbReference type="NCBI Taxonomy" id="3476"/>
    <lineage>
        <taxon>Eukaryota</taxon>
        <taxon>Viridiplantae</taxon>
        <taxon>Streptophyta</taxon>
        <taxon>Embryophyta</taxon>
        <taxon>Tracheophyta</taxon>
        <taxon>Spermatophyta</taxon>
        <taxon>Magnoliopsida</taxon>
        <taxon>eudicotyledons</taxon>
        <taxon>Gunneridae</taxon>
        <taxon>Pentapetalae</taxon>
        <taxon>rosids</taxon>
        <taxon>fabids</taxon>
        <taxon>Rosales</taxon>
        <taxon>Cannabaceae</taxon>
        <taxon>Parasponia</taxon>
    </lineage>
</organism>
<evidence type="ECO:0000256" key="2">
    <source>
        <dbReference type="ARBA" id="ARBA00022741"/>
    </source>
</evidence>
<proteinExistence type="predicted"/>
<dbReference type="GO" id="GO:0005524">
    <property type="term" value="F:ATP binding"/>
    <property type="evidence" value="ECO:0007669"/>
    <property type="project" value="UniProtKB-KW"/>
</dbReference>
<keyword evidence="4" id="KW-0067">ATP-binding</keyword>
<gene>
    <name evidence="6" type="ORF">PanWU01x14_039950</name>
</gene>
<dbReference type="Gene3D" id="1.10.510.10">
    <property type="entry name" value="Transferase(Phosphotransferase) domain 1"/>
    <property type="match status" value="1"/>
</dbReference>
<keyword evidence="3 6" id="KW-0418">Kinase</keyword>